<proteinExistence type="predicted"/>
<evidence type="ECO:0000313" key="2">
    <source>
        <dbReference type="EMBL" id="MCM2534882.1"/>
    </source>
</evidence>
<comment type="caution">
    <text evidence="2">The sequence shown here is derived from an EMBL/GenBank/DDBJ whole genome shotgun (WGS) entry which is preliminary data.</text>
</comment>
<reference evidence="2 3" key="1">
    <citation type="submission" date="2022-06" db="EMBL/GenBank/DDBJ databases">
        <authorList>
            <person name="Jeon C.O."/>
        </authorList>
    </citation>
    <scope>NUCLEOTIDE SEQUENCE [LARGE SCALE GENOMIC DNA]</scope>
    <source>
        <strain evidence="2 3">KCTC 13943</strain>
    </source>
</reference>
<feature type="transmembrane region" description="Helical" evidence="1">
    <location>
        <begin position="43"/>
        <end position="64"/>
    </location>
</feature>
<dbReference type="Proteomes" id="UP001523262">
    <property type="component" value="Unassembled WGS sequence"/>
</dbReference>
<protein>
    <recommendedName>
        <fullName evidence="4">Major facilitator superfamily (MFS) profile domain-containing protein</fullName>
    </recommendedName>
</protein>
<evidence type="ECO:0000256" key="1">
    <source>
        <dbReference type="SAM" id="Phobius"/>
    </source>
</evidence>
<dbReference type="InterPro" id="IPR036259">
    <property type="entry name" value="MFS_trans_sf"/>
</dbReference>
<keyword evidence="3" id="KW-1185">Reference proteome</keyword>
<keyword evidence="1" id="KW-0812">Transmembrane</keyword>
<accession>A0ABT0WEZ0</accession>
<gene>
    <name evidence="2" type="ORF">NDK43_24235</name>
</gene>
<dbReference type="SUPFAM" id="SSF103473">
    <property type="entry name" value="MFS general substrate transporter"/>
    <property type="match status" value="1"/>
</dbReference>
<evidence type="ECO:0008006" key="4">
    <source>
        <dbReference type="Google" id="ProtNLM"/>
    </source>
</evidence>
<keyword evidence="1" id="KW-1133">Transmembrane helix</keyword>
<name>A0ABT0WEZ0_9BACI</name>
<evidence type="ECO:0000313" key="3">
    <source>
        <dbReference type="Proteomes" id="UP001523262"/>
    </source>
</evidence>
<dbReference type="EMBL" id="JAMQCR010000002">
    <property type="protein sequence ID" value="MCM2534882.1"/>
    <property type="molecule type" value="Genomic_DNA"/>
</dbReference>
<sequence length="70" mass="7602">MPFSSIHKKVRIALSIAYLFELADLNTFSYASPALVKQWHLPLSVIATINSIAFFGMFLGASAGDGSVIR</sequence>
<feature type="transmembrane region" description="Helical" evidence="1">
    <location>
        <begin position="12"/>
        <end position="31"/>
    </location>
</feature>
<organism evidence="2 3">
    <name type="scientific">Neobacillus pocheonensis</name>
    <dbReference type="NCBI Taxonomy" id="363869"/>
    <lineage>
        <taxon>Bacteria</taxon>
        <taxon>Bacillati</taxon>
        <taxon>Bacillota</taxon>
        <taxon>Bacilli</taxon>
        <taxon>Bacillales</taxon>
        <taxon>Bacillaceae</taxon>
        <taxon>Neobacillus</taxon>
    </lineage>
</organism>
<keyword evidence="1" id="KW-0472">Membrane</keyword>